<name>A0ABS5RET2_9MYCO</name>
<dbReference type="EMBL" id="JAHCLR010000004">
    <property type="protein sequence ID" value="MBS9532709.1"/>
    <property type="molecule type" value="Genomic_DNA"/>
</dbReference>
<comment type="subcellular location">
    <subcellularLocation>
        <location evidence="1">Cell membrane</location>
    </subcellularLocation>
</comment>
<evidence type="ECO:0000313" key="7">
    <source>
        <dbReference type="EMBL" id="MBS9532709.1"/>
    </source>
</evidence>
<dbReference type="PROSITE" id="PS51318">
    <property type="entry name" value="TAT"/>
    <property type="match status" value="1"/>
</dbReference>
<dbReference type="InterPro" id="IPR038468">
    <property type="entry name" value="MmpS_C"/>
</dbReference>
<gene>
    <name evidence="7" type="ORF">KIH27_03805</name>
</gene>
<evidence type="ECO:0000256" key="5">
    <source>
        <dbReference type="ARBA" id="ARBA00022989"/>
    </source>
</evidence>
<keyword evidence="6" id="KW-0472">Membrane</keyword>
<dbReference type="Pfam" id="PF05423">
    <property type="entry name" value="Mycobact_memb"/>
    <property type="match status" value="1"/>
</dbReference>
<keyword evidence="8" id="KW-1185">Reference proteome</keyword>
<comment type="caution">
    <text evidence="7">The sequence shown here is derived from an EMBL/GenBank/DDBJ whole genome shotgun (WGS) entry which is preliminary data.</text>
</comment>
<protein>
    <submittedName>
        <fullName evidence="7">Uncharacterized protein</fullName>
    </submittedName>
</protein>
<keyword evidence="3" id="KW-1003">Cell membrane</keyword>
<sequence>MTGQPSSRRALLLGTVVAAAAVTVVPVAGAEPYPPHRIAIRYDLSGAGVATYVTYQTNYGQQHATNVTLPWSVQISGYGASQEHAIPYSLSAQGPGSLTCRISVDGKVISESTAAGTPARVLCSPVSAPRTSTPSTP</sequence>
<evidence type="ECO:0000256" key="2">
    <source>
        <dbReference type="ARBA" id="ARBA00007531"/>
    </source>
</evidence>
<evidence type="ECO:0000313" key="8">
    <source>
        <dbReference type="Proteomes" id="UP001519535"/>
    </source>
</evidence>
<keyword evidence="4" id="KW-0812">Transmembrane</keyword>
<keyword evidence="5" id="KW-1133">Transmembrane helix</keyword>
<proteinExistence type="inferred from homology"/>
<evidence type="ECO:0000256" key="6">
    <source>
        <dbReference type="ARBA" id="ARBA00023136"/>
    </source>
</evidence>
<accession>A0ABS5RET2</accession>
<organism evidence="7 8">
    <name type="scientific">Mycolicibacter acidiphilus</name>
    <dbReference type="NCBI Taxonomy" id="2835306"/>
    <lineage>
        <taxon>Bacteria</taxon>
        <taxon>Bacillati</taxon>
        <taxon>Actinomycetota</taxon>
        <taxon>Actinomycetes</taxon>
        <taxon>Mycobacteriales</taxon>
        <taxon>Mycobacteriaceae</taxon>
        <taxon>Mycolicibacter</taxon>
    </lineage>
</organism>
<evidence type="ECO:0000256" key="4">
    <source>
        <dbReference type="ARBA" id="ARBA00022692"/>
    </source>
</evidence>
<dbReference type="RefSeq" id="WP_214091592.1">
    <property type="nucleotide sequence ID" value="NZ_JAHCLR010000004.1"/>
</dbReference>
<evidence type="ECO:0000256" key="3">
    <source>
        <dbReference type="ARBA" id="ARBA00022475"/>
    </source>
</evidence>
<reference evidence="7 8" key="1">
    <citation type="submission" date="2021-05" db="EMBL/GenBank/DDBJ databases">
        <title>Mycobacterium acidophilum sp. nov., an extremely acid-tolerant member of the genus Mycobacterium.</title>
        <authorList>
            <person name="Xia J."/>
        </authorList>
    </citation>
    <scope>NUCLEOTIDE SEQUENCE [LARGE SCALE GENOMIC DNA]</scope>
    <source>
        <strain evidence="7 8">M1</strain>
    </source>
</reference>
<evidence type="ECO:0000256" key="1">
    <source>
        <dbReference type="ARBA" id="ARBA00004236"/>
    </source>
</evidence>
<dbReference type="InterPro" id="IPR008693">
    <property type="entry name" value="MmpS"/>
</dbReference>
<dbReference type="InterPro" id="IPR006311">
    <property type="entry name" value="TAT_signal"/>
</dbReference>
<comment type="similarity">
    <text evidence="2">Belongs to the MmpS family.</text>
</comment>
<dbReference type="Proteomes" id="UP001519535">
    <property type="component" value="Unassembled WGS sequence"/>
</dbReference>
<dbReference type="Gene3D" id="2.60.40.2880">
    <property type="entry name" value="MmpS1-5, C-terminal soluble domain"/>
    <property type="match status" value="1"/>
</dbReference>